<dbReference type="PRINTS" id="PR00364">
    <property type="entry name" value="DISEASERSIST"/>
</dbReference>
<protein>
    <submittedName>
        <fullName evidence="2">NACHT domain-containing protein</fullName>
    </submittedName>
</protein>
<dbReference type="RefSeq" id="WP_340541875.1">
    <property type="nucleotide sequence ID" value="NZ_JBBLXS010000416.1"/>
</dbReference>
<dbReference type="Pfam" id="PF00196">
    <property type="entry name" value="GerE"/>
    <property type="match status" value="1"/>
</dbReference>
<dbReference type="InterPro" id="IPR003593">
    <property type="entry name" value="AAA+_ATPase"/>
</dbReference>
<dbReference type="InterPro" id="IPR000792">
    <property type="entry name" value="Tscrpt_reg_LuxR_C"/>
</dbReference>
<dbReference type="PANTHER" id="PTHR36766:SF30">
    <property type="entry name" value="TIR-NBS TYPE DISEASE RESISTANCE PROTEIN-RELATED"/>
    <property type="match status" value="1"/>
</dbReference>
<dbReference type="SUPFAM" id="SSF52540">
    <property type="entry name" value="P-loop containing nucleoside triphosphate hydrolases"/>
    <property type="match status" value="1"/>
</dbReference>
<dbReference type="Gene3D" id="1.10.10.10">
    <property type="entry name" value="Winged helix-like DNA-binding domain superfamily/Winged helix DNA-binding domain"/>
    <property type="match status" value="1"/>
</dbReference>
<keyword evidence="3" id="KW-1185">Reference proteome</keyword>
<dbReference type="SUPFAM" id="SSF46894">
    <property type="entry name" value="C-terminal effector domain of the bipartite response regulators"/>
    <property type="match status" value="1"/>
</dbReference>
<dbReference type="Gene3D" id="3.40.50.300">
    <property type="entry name" value="P-loop containing nucleotide triphosphate hydrolases"/>
    <property type="match status" value="1"/>
</dbReference>
<comment type="caution">
    <text evidence="2">The sequence shown here is derived from an EMBL/GenBank/DDBJ whole genome shotgun (WGS) entry which is preliminary data.</text>
</comment>
<dbReference type="SMART" id="SM00382">
    <property type="entry name" value="AAA"/>
    <property type="match status" value="1"/>
</dbReference>
<sequence>MNEQNFNTVFDNLTKRRQEVLKMFLAGHDDPSIAKSLQIVKATVRKHIEEICKEFGLKNESGESYPKRHELKELFCKYKPDLVQDSSLTVTNEENIQEISEEKGRCDSSSVQVTAEIELTQVLEEKRSPNVDWGDAPIVSYCYGRTQKLHTLKKWIKEKCQLIFLLGQGGIGKTTLSIKLAKEIELEKEIQNKFQYIIWRSLEASPSVEKILADAIKLFSNQQETILPETLEEKITRLIDYLKSSRCLLILDNAESILQSSNHIGEYREGYQGYGDLLKRIAQSSHQSCLVITSREKPAGIDRIARQTQTIRSLDLDGLNVEDCQKIFTENHGTFFGSDDEWKLVIENYEGIPFFLEVVAVEIQDSLGGNLSRFVKEYLGKSNFTQINNELERQFGRLSSSEKQIMYWLAINYEPISDLELKEDIIFWKAKQELLESLASLKRRSLIKNTQFGYAQIASLREYIINQLINEVCQEIKTGKIEFLNSYSLSKATAKDYIRETQVRSILQPLLERLIQQLGGKRNIENKLKQIISNYQQQSPQAPGYLGGNILNILSQLNTDLRN</sequence>
<dbReference type="Proteomes" id="UP001384579">
    <property type="component" value="Unassembled WGS sequence"/>
</dbReference>
<feature type="domain" description="AAA+ ATPase" evidence="1">
    <location>
        <begin position="159"/>
        <end position="315"/>
    </location>
</feature>
<dbReference type="InterPro" id="IPR036388">
    <property type="entry name" value="WH-like_DNA-bd_sf"/>
</dbReference>
<feature type="non-terminal residue" evidence="2">
    <location>
        <position position="563"/>
    </location>
</feature>
<dbReference type="Pfam" id="PF05729">
    <property type="entry name" value="NACHT"/>
    <property type="match status" value="1"/>
</dbReference>
<dbReference type="InterPro" id="IPR007111">
    <property type="entry name" value="NACHT_NTPase"/>
</dbReference>
<accession>A0ABU8YTM7</accession>
<organism evidence="2 3">
    <name type="scientific">Microcoleus anatoxicus PTRS2</name>
    <dbReference type="NCBI Taxonomy" id="2705321"/>
    <lineage>
        <taxon>Bacteria</taxon>
        <taxon>Bacillati</taxon>
        <taxon>Cyanobacteriota</taxon>
        <taxon>Cyanophyceae</taxon>
        <taxon>Oscillatoriophycideae</taxon>
        <taxon>Oscillatoriales</taxon>
        <taxon>Microcoleaceae</taxon>
        <taxon>Microcoleus</taxon>
        <taxon>Microcoleus anatoxicus</taxon>
    </lineage>
</organism>
<evidence type="ECO:0000313" key="3">
    <source>
        <dbReference type="Proteomes" id="UP001384579"/>
    </source>
</evidence>
<dbReference type="InterPro" id="IPR027417">
    <property type="entry name" value="P-loop_NTPase"/>
</dbReference>
<dbReference type="InterPro" id="IPR016032">
    <property type="entry name" value="Sig_transdc_resp-reg_C-effctor"/>
</dbReference>
<gene>
    <name evidence="2" type="ORF">WMG39_23065</name>
</gene>
<proteinExistence type="predicted"/>
<evidence type="ECO:0000259" key="1">
    <source>
        <dbReference type="SMART" id="SM00382"/>
    </source>
</evidence>
<name>A0ABU8YTM7_9CYAN</name>
<evidence type="ECO:0000313" key="2">
    <source>
        <dbReference type="EMBL" id="MEK0187705.1"/>
    </source>
</evidence>
<dbReference type="PANTHER" id="PTHR36766">
    <property type="entry name" value="PLANT BROAD-SPECTRUM MILDEW RESISTANCE PROTEIN RPW8"/>
    <property type="match status" value="1"/>
</dbReference>
<dbReference type="EMBL" id="JBBLXS010000416">
    <property type="protein sequence ID" value="MEK0187705.1"/>
    <property type="molecule type" value="Genomic_DNA"/>
</dbReference>
<reference evidence="2 3" key="1">
    <citation type="journal article" date="2020" name="Harmful Algae">
        <title>Molecular and morphological characterization of a novel dihydroanatoxin-a producing Microcoleus species (cyanobacteria) from the Russian River, California, USA.</title>
        <authorList>
            <person name="Conklin K.Y."/>
            <person name="Stancheva R."/>
            <person name="Otten T.G."/>
            <person name="Fadness R."/>
            <person name="Boyer G.L."/>
            <person name="Read B."/>
            <person name="Zhang X."/>
            <person name="Sheath R.G."/>
        </authorList>
    </citation>
    <scope>NUCLEOTIDE SEQUENCE [LARGE SCALE GENOMIC DNA]</scope>
    <source>
        <strain evidence="2 3">PTRS2</strain>
    </source>
</reference>
<dbReference type="PRINTS" id="PR00038">
    <property type="entry name" value="HTHLUXR"/>
</dbReference>